<feature type="compositionally biased region" description="Low complexity" evidence="1">
    <location>
        <begin position="230"/>
        <end position="243"/>
    </location>
</feature>
<keyword evidence="3" id="KW-1185">Reference proteome</keyword>
<proteinExistence type="predicted"/>
<feature type="compositionally biased region" description="Low complexity" evidence="1">
    <location>
        <begin position="34"/>
        <end position="77"/>
    </location>
</feature>
<feature type="region of interest" description="Disordered" evidence="1">
    <location>
        <begin position="32"/>
        <end position="141"/>
    </location>
</feature>
<feature type="compositionally biased region" description="Basic and acidic residues" evidence="1">
    <location>
        <begin position="103"/>
        <end position="112"/>
    </location>
</feature>
<dbReference type="Proteomes" id="UP001432027">
    <property type="component" value="Unassembled WGS sequence"/>
</dbReference>
<sequence length="380" mass="39402">MAPLFPFCGASGGWNLAEGTMAGARSEVTVVKKPAAAGSRSRSSSNRGRSPRPDAAAAAAAASVAAEASDSAAAAAAPMSRQTSVARSEKSEGVVIEEEAVAAEEKEASIPEKEEEANNVEERRDSHVSTASTETMERRRRLDHRNSEIQIEEILERVFLDVTSPQTACCDVQIPSRVHTKKITPPSSVKPPGLPVQLRTKQPAAATRPKLARSAPPVTAPVKKPSAHLAANTPAAPKKSASPTPRPSIAKPPQPKAANAPFPRPAAAAGRPAAPVAARSASSSATRKPGAAAAAKKSATAAAASPQKASTMTRTTSKLPQQKSIEAKPAQGVLHHSETFTNPFVVECQSEEVAVQPHKVEKMPATKVKVSAAAAPSRQT</sequence>
<feature type="compositionally biased region" description="Polar residues" evidence="1">
    <location>
        <begin position="312"/>
        <end position="324"/>
    </location>
</feature>
<feature type="compositionally biased region" description="Pro residues" evidence="1">
    <location>
        <begin position="244"/>
        <end position="255"/>
    </location>
</feature>
<protein>
    <submittedName>
        <fullName evidence="2">Uncharacterized protein</fullName>
    </submittedName>
</protein>
<feature type="region of interest" description="Disordered" evidence="1">
    <location>
        <begin position="181"/>
        <end position="334"/>
    </location>
</feature>
<evidence type="ECO:0000256" key="1">
    <source>
        <dbReference type="SAM" id="MobiDB-lite"/>
    </source>
</evidence>
<organism evidence="2 3">
    <name type="scientific">Pristionchus entomophagus</name>
    <dbReference type="NCBI Taxonomy" id="358040"/>
    <lineage>
        <taxon>Eukaryota</taxon>
        <taxon>Metazoa</taxon>
        <taxon>Ecdysozoa</taxon>
        <taxon>Nematoda</taxon>
        <taxon>Chromadorea</taxon>
        <taxon>Rhabditida</taxon>
        <taxon>Rhabditina</taxon>
        <taxon>Diplogasteromorpha</taxon>
        <taxon>Diplogasteroidea</taxon>
        <taxon>Neodiplogasteridae</taxon>
        <taxon>Pristionchus</taxon>
    </lineage>
</organism>
<dbReference type="EMBL" id="BTSX01000001">
    <property type="protein sequence ID" value="GMS81830.1"/>
    <property type="molecule type" value="Genomic_DNA"/>
</dbReference>
<comment type="caution">
    <text evidence="2">The sequence shown here is derived from an EMBL/GenBank/DDBJ whole genome shotgun (WGS) entry which is preliminary data.</text>
</comment>
<dbReference type="AlphaFoldDB" id="A0AAV5SG25"/>
<feature type="compositionally biased region" description="Low complexity" evidence="1">
    <location>
        <begin position="256"/>
        <end position="311"/>
    </location>
</feature>
<accession>A0AAV5SG25</accession>
<feature type="non-terminal residue" evidence="2">
    <location>
        <position position="380"/>
    </location>
</feature>
<gene>
    <name evidence="2" type="ORF">PENTCL1PPCAC_4005</name>
</gene>
<evidence type="ECO:0000313" key="3">
    <source>
        <dbReference type="Proteomes" id="UP001432027"/>
    </source>
</evidence>
<reference evidence="2" key="1">
    <citation type="submission" date="2023-10" db="EMBL/GenBank/DDBJ databases">
        <title>Genome assembly of Pristionchus species.</title>
        <authorList>
            <person name="Yoshida K."/>
            <person name="Sommer R.J."/>
        </authorList>
    </citation>
    <scope>NUCLEOTIDE SEQUENCE</scope>
    <source>
        <strain evidence="2">RS0144</strain>
    </source>
</reference>
<evidence type="ECO:0000313" key="2">
    <source>
        <dbReference type="EMBL" id="GMS81830.1"/>
    </source>
</evidence>
<name>A0AAV5SG25_9BILA</name>